<dbReference type="Gene3D" id="1.25.40.20">
    <property type="entry name" value="Ankyrin repeat-containing domain"/>
    <property type="match status" value="2"/>
</dbReference>
<feature type="region of interest" description="Disordered" evidence="4">
    <location>
        <begin position="210"/>
        <end position="234"/>
    </location>
</feature>
<evidence type="ECO:0000256" key="1">
    <source>
        <dbReference type="ARBA" id="ARBA00022737"/>
    </source>
</evidence>
<evidence type="ECO:0000256" key="4">
    <source>
        <dbReference type="SAM" id="MobiDB-lite"/>
    </source>
</evidence>
<dbReference type="Pfam" id="PF00023">
    <property type="entry name" value="Ank"/>
    <property type="match status" value="1"/>
</dbReference>
<keyword evidence="6" id="KW-1185">Reference proteome</keyword>
<dbReference type="SMART" id="SM00248">
    <property type="entry name" value="ANK"/>
    <property type="match status" value="4"/>
</dbReference>
<dbReference type="PANTHER" id="PTHR24173">
    <property type="entry name" value="ANKYRIN REPEAT CONTAINING"/>
    <property type="match status" value="1"/>
</dbReference>
<evidence type="ECO:0000313" key="5">
    <source>
        <dbReference type="EMBL" id="KAG7562477.1"/>
    </source>
</evidence>
<protein>
    <recommendedName>
        <fullName evidence="7">26S proteasome non-ATPase regulatory subunit 10</fullName>
    </recommendedName>
</protein>
<proteinExistence type="predicted"/>
<feature type="repeat" description="ANK" evidence="3">
    <location>
        <begin position="114"/>
        <end position="146"/>
    </location>
</feature>
<sequence length="249" mass="27069">MHGCGSKMRAFQRSAMTKRIDQVELLDKWAAAGENLSIVQLLLTYEPEVDAKDESGWTPLMIAGESPELCPSFSRPKVHEANLDSLFDAVSAGQPDVVHTLVEAGAKVDEENAKGQTPLFYAASKNHLSIGRYLINKGADINHKDRASQVPLHRAATTGSVSLLQLLLNPPEGRPKTRLNGMDRAGNTALHLAMESGHGEAAITLIEAGADRERTNSDGQTPEEIEGVGEREQKKVRDYVVSRVGPRIE</sequence>
<reference evidence="5" key="1">
    <citation type="submission" date="2020-04" db="EMBL/GenBank/DDBJ databases">
        <title>Analysis of mating type loci in Filobasidium floriforme.</title>
        <authorList>
            <person name="Nowrousian M."/>
        </authorList>
    </citation>
    <scope>NUCLEOTIDE SEQUENCE</scope>
    <source>
        <strain evidence="5">CBS 6242</strain>
    </source>
</reference>
<dbReference type="PROSITE" id="PS50088">
    <property type="entry name" value="ANK_REPEAT"/>
    <property type="match status" value="2"/>
</dbReference>
<organism evidence="5 6">
    <name type="scientific">Filobasidium floriforme</name>
    <dbReference type="NCBI Taxonomy" id="5210"/>
    <lineage>
        <taxon>Eukaryota</taxon>
        <taxon>Fungi</taxon>
        <taxon>Dikarya</taxon>
        <taxon>Basidiomycota</taxon>
        <taxon>Agaricomycotina</taxon>
        <taxon>Tremellomycetes</taxon>
        <taxon>Filobasidiales</taxon>
        <taxon>Filobasidiaceae</taxon>
        <taxon>Filobasidium</taxon>
    </lineage>
</organism>
<keyword evidence="2 3" id="KW-0040">ANK repeat</keyword>
<dbReference type="EMBL" id="JABELV010000031">
    <property type="protein sequence ID" value="KAG7562477.1"/>
    <property type="molecule type" value="Genomic_DNA"/>
</dbReference>
<dbReference type="Pfam" id="PF12796">
    <property type="entry name" value="Ank_2"/>
    <property type="match status" value="1"/>
</dbReference>
<dbReference type="PROSITE" id="PS50297">
    <property type="entry name" value="ANK_REP_REGION"/>
    <property type="match status" value="2"/>
</dbReference>
<name>A0A8K0JP03_9TREE</name>
<dbReference type="AlphaFoldDB" id="A0A8K0JP03"/>
<comment type="caution">
    <text evidence="5">The sequence shown here is derived from an EMBL/GenBank/DDBJ whole genome shotgun (WGS) entry which is preliminary data.</text>
</comment>
<dbReference type="SUPFAM" id="SSF48403">
    <property type="entry name" value="Ankyrin repeat"/>
    <property type="match status" value="1"/>
</dbReference>
<evidence type="ECO:0000256" key="3">
    <source>
        <dbReference type="PROSITE-ProRule" id="PRU00023"/>
    </source>
</evidence>
<keyword evidence="1" id="KW-0677">Repeat</keyword>
<dbReference type="PANTHER" id="PTHR24173:SF74">
    <property type="entry name" value="ANKYRIN REPEAT DOMAIN-CONTAINING PROTEIN 16"/>
    <property type="match status" value="1"/>
</dbReference>
<accession>A0A8K0JP03</accession>
<dbReference type="InterPro" id="IPR002110">
    <property type="entry name" value="Ankyrin_rpt"/>
</dbReference>
<evidence type="ECO:0000256" key="2">
    <source>
        <dbReference type="ARBA" id="ARBA00023043"/>
    </source>
</evidence>
<evidence type="ECO:0008006" key="7">
    <source>
        <dbReference type="Google" id="ProtNLM"/>
    </source>
</evidence>
<feature type="repeat" description="ANK" evidence="3">
    <location>
        <begin position="185"/>
        <end position="217"/>
    </location>
</feature>
<evidence type="ECO:0000313" key="6">
    <source>
        <dbReference type="Proteomes" id="UP000812966"/>
    </source>
</evidence>
<dbReference type="InterPro" id="IPR036770">
    <property type="entry name" value="Ankyrin_rpt-contain_sf"/>
</dbReference>
<dbReference type="Proteomes" id="UP000812966">
    <property type="component" value="Unassembled WGS sequence"/>
</dbReference>
<gene>
    <name evidence="5" type="ORF">FFLO_02056</name>
</gene>